<comment type="similarity">
    <text evidence="2 13">Belongs to the UQCRQ/QCR8 family.</text>
</comment>
<keyword evidence="9 13" id="KW-1133">Transmembrane helix</keyword>
<comment type="function">
    <text evidence="13">Component of the ubiquinol-cytochrome c oxidoreductase, a multisubunit transmembrane complex that is part of the mitochondrial electron transport chain which drives oxidative phosphorylation. The complex plays an important role in the uptake of multiple carbon sources present in different host niches.</text>
</comment>
<comment type="subcellular location">
    <subcellularLocation>
        <location evidence="1 13">Mitochondrion inner membrane</location>
        <topology evidence="1 13">Single-pass membrane protein</topology>
    </subcellularLocation>
</comment>
<dbReference type="GO" id="GO:0045275">
    <property type="term" value="C:respiratory chain complex III"/>
    <property type="evidence" value="ECO:0007669"/>
    <property type="project" value="UniProtKB-UniRule"/>
</dbReference>
<evidence type="ECO:0000256" key="8">
    <source>
        <dbReference type="ARBA" id="ARBA00022982"/>
    </source>
</evidence>
<sequence length="114" mass="12884">MAKHEVTIKAVAADNASSETKMGRRFGDLAVIRGIIYYKLSPHEQKPFATAFAYGIPNFVPRTLSTICTWLPCFLAGYITFVSVEEAYRRSKRKNPMDYMYEVNPAIPEGCEPK</sequence>
<dbReference type="PANTHER" id="PTHR12119">
    <property type="entry name" value="UBIQUINOL-CYTOCHROME C REDUCTASE COMPLEX UBIQUINONE-BINDING PROTEIN QP-C"/>
    <property type="match status" value="1"/>
</dbReference>
<evidence type="ECO:0000256" key="7">
    <source>
        <dbReference type="ARBA" id="ARBA00022792"/>
    </source>
</evidence>
<evidence type="ECO:0000256" key="11">
    <source>
        <dbReference type="ARBA" id="ARBA00023136"/>
    </source>
</evidence>
<accession>A0A2H1VCL7</accession>
<keyword evidence="6 13" id="KW-0812">Transmembrane</keyword>
<dbReference type="EMBL" id="ODYU01001837">
    <property type="protein sequence ID" value="SOQ38583.1"/>
    <property type="molecule type" value="Genomic_DNA"/>
</dbReference>
<evidence type="ECO:0000256" key="12">
    <source>
        <dbReference type="ARBA" id="ARBA00047105"/>
    </source>
</evidence>
<keyword evidence="7 13" id="KW-0999">Mitochondrion inner membrane</keyword>
<dbReference type="SUPFAM" id="SSF81508">
    <property type="entry name" value="Ubiquinone-binding protein QP-C of cytochrome bc1 complex (Ubiquinol-cytochrome c reductase)"/>
    <property type="match status" value="1"/>
</dbReference>
<feature type="transmembrane region" description="Helical" evidence="13">
    <location>
        <begin position="64"/>
        <end position="84"/>
    </location>
</feature>
<evidence type="ECO:0000256" key="5">
    <source>
        <dbReference type="ARBA" id="ARBA00022660"/>
    </source>
</evidence>
<keyword evidence="11 13" id="KW-0472">Membrane</keyword>
<evidence type="ECO:0000256" key="2">
    <source>
        <dbReference type="ARBA" id="ARBA00007668"/>
    </source>
</evidence>
<evidence type="ECO:0000256" key="1">
    <source>
        <dbReference type="ARBA" id="ARBA00004434"/>
    </source>
</evidence>
<keyword evidence="4 13" id="KW-0813">Transport</keyword>
<dbReference type="GO" id="GO:0005743">
    <property type="term" value="C:mitochondrial inner membrane"/>
    <property type="evidence" value="ECO:0007669"/>
    <property type="project" value="UniProtKB-SubCell"/>
</dbReference>
<dbReference type="PANTHER" id="PTHR12119:SF2">
    <property type="entry name" value="CYTOCHROME B-C1 COMPLEX SUBUNIT 8"/>
    <property type="match status" value="1"/>
</dbReference>
<protein>
    <recommendedName>
        <fullName evidence="3 13">Cytochrome b-c1 complex subunit 8</fullName>
    </recommendedName>
    <alternativeName>
        <fullName evidence="13">Complex III subunit 8</fullName>
    </alternativeName>
</protein>
<evidence type="ECO:0000313" key="14">
    <source>
        <dbReference type="EMBL" id="SOQ38583.1"/>
    </source>
</evidence>
<evidence type="ECO:0000256" key="13">
    <source>
        <dbReference type="RuleBase" id="RU368118"/>
    </source>
</evidence>
<keyword evidence="8 13" id="KW-0249">Electron transport</keyword>
<dbReference type="OrthoDB" id="6683853at2759"/>
<keyword evidence="5 13" id="KW-0679">Respiratory chain</keyword>
<dbReference type="GO" id="GO:0006122">
    <property type="term" value="P:mitochondrial electron transport, ubiquinol to cytochrome c"/>
    <property type="evidence" value="ECO:0007669"/>
    <property type="project" value="UniProtKB-UniRule"/>
</dbReference>
<organism evidence="14">
    <name type="scientific">Spodoptera frugiperda</name>
    <name type="common">Fall armyworm</name>
    <dbReference type="NCBI Taxonomy" id="7108"/>
    <lineage>
        <taxon>Eukaryota</taxon>
        <taxon>Metazoa</taxon>
        <taxon>Ecdysozoa</taxon>
        <taxon>Arthropoda</taxon>
        <taxon>Hexapoda</taxon>
        <taxon>Insecta</taxon>
        <taxon>Pterygota</taxon>
        <taxon>Neoptera</taxon>
        <taxon>Endopterygota</taxon>
        <taxon>Lepidoptera</taxon>
        <taxon>Glossata</taxon>
        <taxon>Ditrysia</taxon>
        <taxon>Noctuoidea</taxon>
        <taxon>Noctuidae</taxon>
        <taxon>Amphipyrinae</taxon>
        <taxon>Spodoptera</taxon>
    </lineage>
</organism>
<dbReference type="AlphaFoldDB" id="A0A2H1VCL7"/>
<gene>
    <name evidence="14" type="ORF">SFRICE_003578</name>
</gene>
<proteinExistence type="inferred from homology"/>
<evidence type="ECO:0000256" key="6">
    <source>
        <dbReference type="ARBA" id="ARBA00022692"/>
    </source>
</evidence>
<dbReference type="InterPro" id="IPR036642">
    <property type="entry name" value="Cyt_bc1_su8_sf"/>
</dbReference>
<reference evidence="14" key="1">
    <citation type="submission" date="2016-07" db="EMBL/GenBank/DDBJ databases">
        <authorList>
            <person name="Bretaudeau A."/>
        </authorList>
    </citation>
    <scope>NUCLEOTIDE SEQUENCE</scope>
    <source>
        <strain evidence="14">Rice</strain>
        <tissue evidence="14">Whole body</tissue>
    </source>
</reference>
<comment type="subunit">
    <text evidence="12 13">Component of the ubiquinol-cytochrome c oxidoreductase (cytochrome b-c1 complex, complex III, CIII), a multisubunit enzyme composed of 11 subunits. The complex is composed of 3 respiratory subunits cytochrome b, cytochrome c1 and Rieske protein UQCRFS1, 2 core protein subunits UQCRC1/QCR1 and UQCRC2/QCR2, and 6 low-molecular weight protein subunits UQCRH/QCR6, UQCRB/QCR7, UQCRQ/QCR8, UQCR10/QCR9, UQCR11/QCR10 and subunit 9, the cleavage product of Rieske protein UQCRFS1. The complex exists as an obligatory dimer and forms supercomplexes (SCs) in the inner mitochondrial membrane with NADH-ubiquinone oxidoreductase (complex I, CI) and cytochrome c oxidase (complex IV, CIV), resulting in different assemblies (supercomplex SCI(1)III(2)IV(1) and megacomplex MCI(2)III(2)IV(2)). Interacts with UQCC6.</text>
</comment>
<keyword evidence="10 13" id="KW-0496">Mitochondrion</keyword>
<evidence type="ECO:0000256" key="10">
    <source>
        <dbReference type="ARBA" id="ARBA00023128"/>
    </source>
</evidence>
<dbReference type="Gene3D" id="1.20.5.210">
    <property type="entry name" value="Cytochrome b-c1 complex subunit 8"/>
    <property type="match status" value="1"/>
</dbReference>
<dbReference type="Pfam" id="PF02939">
    <property type="entry name" value="UcrQ"/>
    <property type="match status" value="1"/>
</dbReference>
<evidence type="ECO:0000256" key="9">
    <source>
        <dbReference type="ARBA" id="ARBA00022989"/>
    </source>
</evidence>
<name>A0A2H1VCL7_SPOFR</name>
<evidence type="ECO:0000256" key="3">
    <source>
        <dbReference type="ARBA" id="ARBA00016324"/>
    </source>
</evidence>
<evidence type="ECO:0000256" key="4">
    <source>
        <dbReference type="ARBA" id="ARBA00022448"/>
    </source>
</evidence>
<dbReference type="InterPro" id="IPR004205">
    <property type="entry name" value="Cyt_bc1_su8"/>
</dbReference>